<organism evidence="1 2">
    <name type="scientific">Vitis vinifera</name>
    <name type="common">Grape</name>
    <dbReference type="NCBI Taxonomy" id="29760"/>
    <lineage>
        <taxon>Eukaryota</taxon>
        <taxon>Viridiplantae</taxon>
        <taxon>Streptophyta</taxon>
        <taxon>Embryophyta</taxon>
        <taxon>Tracheophyta</taxon>
        <taxon>Spermatophyta</taxon>
        <taxon>Magnoliopsida</taxon>
        <taxon>eudicotyledons</taxon>
        <taxon>Gunneridae</taxon>
        <taxon>Pentapetalae</taxon>
        <taxon>rosids</taxon>
        <taxon>Vitales</taxon>
        <taxon>Vitaceae</taxon>
        <taxon>Viteae</taxon>
        <taxon>Vitis</taxon>
    </lineage>
</organism>
<gene>
    <name evidence="1" type="primary">VvCHDp000001_429</name>
    <name evidence="1" type="ORF">CK203_000678</name>
</gene>
<evidence type="ECO:0000313" key="2">
    <source>
        <dbReference type="Proteomes" id="UP000288805"/>
    </source>
</evidence>
<dbReference type="PANTHER" id="PTHR33116">
    <property type="entry name" value="REVERSE TRANSCRIPTASE ZINC-BINDING DOMAIN-CONTAINING PROTEIN-RELATED-RELATED"/>
    <property type="match status" value="1"/>
</dbReference>
<name>A0A438KQR0_VITVI</name>
<dbReference type="EMBL" id="QGNW01000001">
    <property type="protein sequence ID" value="RVX23538.1"/>
    <property type="molecule type" value="Genomic_DNA"/>
</dbReference>
<proteinExistence type="predicted"/>
<protein>
    <submittedName>
        <fullName evidence="1">Putative ribonuclease H protein</fullName>
    </submittedName>
</protein>
<sequence>MVIPVGEVEGVLEMAVEIRCWVGHCLLFIGAAPWAPNRASSVWDGVEERMRRKLALWKHQYLSKGGRITLIKSTLSSIPLYQMSVFRMPKSVVRRIEKASQRLFVGWSQWGEQGHLVRWRWCARIKKKGGLGLRKLTLLNKAFLANGFGDLRVLRRSFGKKCLRLSMGKRSLGGGQGRQMGRLELEFWKEILKESTWCWEIWGQGGKRQQNKECHSGGMLGSECGSRRVEFKAVKGLE</sequence>
<reference evidence="1 2" key="1">
    <citation type="journal article" date="2018" name="PLoS Genet.">
        <title>Population sequencing reveals clonal diversity and ancestral inbreeding in the grapevine cultivar Chardonnay.</title>
        <authorList>
            <person name="Roach M.J."/>
            <person name="Johnson D.L."/>
            <person name="Bohlmann J."/>
            <person name="van Vuuren H.J."/>
            <person name="Jones S.J."/>
            <person name="Pretorius I.S."/>
            <person name="Schmidt S.A."/>
            <person name="Borneman A.R."/>
        </authorList>
    </citation>
    <scope>NUCLEOTIDE SEQUENCE [LARGE SCALE GENOMIC DNA]</scope>
    <source>
        <strain evidence="2">cv. Chardonnay</strain>
        <tissue evidence="1">Leaf</tissue>
    </source>
</reference>
<comment type="caution">
    <text evidence="1">The sequence shown here is derived from an EMBL/GenBank/DDBJ whole genome shotgun (WGS) entry which is preliminary data.</text>
</comment>
<evidence type="ECO:0000313" key="1">
    <source>
        <dbReference type="EMBL" id="RVX23538.1"/>
    </source>
</evidence>
<accession>A0A438KQR0</accession>
<dbReference type="PANTHER" id="PTHR33116:SF78">
    <property type="entry name" value="OS12G0587133 PROTEIN"/>
    <property type="match status" value="1"/>
</dbReference>
<dbReference type="Proteomes" id="UP000288805">
    <property type="component" value="Unassembled WGS sequence"/>
</dbReference>
<dbReference type="AlphaFoldDB" id="A0A438KQR0"/>